<dbReference type="InterPro" id="IPR018756">
    <property type="entry name" value="DUF2314"/>
</dbReference>
<accession>A0A809YT64</accession>
<reference evidence="5" key="3">
    <citation type="submission" date="2020-05" db="EMBL/GenBank/DDBJ databases">
        <title>Complete genome sequence of Bradyrhizobium diazoefficiens XF9 isolated from soybean nodule.</title>
        <authorList>
            <person name="Noda R."/>
            <person name="Kakizaki K."/>
            <person name="Minamisawa K."/>
        </authorList>
    </citation>
    <scope>NUCLEOTIDE SEQUENCE</scope>
    <source>
        <strain evidence="5">XF9</strain>
    </source>
</reference>
<keyword evidence="1" id="KW-1133">Transmembrane helix</keyword>
<dbReference type="EMBL" id="AP023095">
    <property type="protein sequence ID" value="BCE60407.1"/>
    <property type="molecule type" value="Genomic_DNA"/>
</dbReference>
<sequence>MTHPDIAIMASTLSQPLKWVVLAAITGITVFGILTIGPKPEVAAEDRSPVVDVRTTDPEMNTAIARARGTLPTFWASYEAPKPSETGHALKVRFFTRKGGEHIWIAEVKKLPNGAYSGVFANEPRDLPGKRAGDKVTFSEADISDWMFMRNGKIVGGETIKPTLKSLPKADADALRARMEQP</sequence>
<evidence type="ECO:0000313" key="5">
    <source>
        <dbReference type="EMBL" id="BCE86372.1"/>
    </source>
</evidence>
<dbReference type="EMBL" id="AP023093">
    <property type="protein sequence ID" value="BCE42829.1"/>
    <property type="molecule type" value="Genomic_DNA"/>
</dbReference>
<proteinExistence type="predicted"/>
<dbReference type="AlphaFoldDB" id="A0A809YT64"/>
<reference evidence="4" key="2">
    <citation type="submission" date="2020-05" db="EMBL/GenBank/DDBJ databases">
        <title>Complete genome sequence of Bradyrhizobium diazoefficiens XF5 isolated from soybean nodule.</title>
        <authorList>
            <person name="Noda R."/>
            <person name="Kakizaki K."/>
            <person name="Minamisawa K."/>
        </authorList>
    </citation>
    <scope>NUCLEOTIDE SEQUENCE</scope>
    <source>
        <strain evidence="4">XF5</strain>
    </source>
</reference>
<evidence type="ECO:0000313" key="4">
    <source>
        <dbReference type="EMBL" id="BCE60407.1"/>
    </source>
</evidence>
<protein>
    <recommendedName>
        <fullName evidence="2">DUF2314 domain-containing protein</fullName>
    </recommendedName>
</protein>
<feature type="transmembrane region" description="Helical" evidence="1">
    <location>
        <begin position="19"/>
        <end position="37"/>
    </location>
</feature>
<evidence type="ECO:0000256" key="1">
    <source>
        <dbReference type="SAM" id="Phobius"/>
    </source>
</evidence>
<organism evidence="3">
    <name type="scientific">Bradyrhizobium diazoefficiens</name>
    <dbReference type="NCBI Taxonomy" id="1355477"/>
    <lineage>
        <taxon>Bacteria</taxon>
        <taxon>Pseudomonadati</taxon>
        <taxon>Pseudomonadota</taxon>
        <taxon>Alphaproteobacteria</taxon>
        <taxon>Hyphomicrobiales</taxon>
        <taxon>Nitrobacteraceae</taxon>
        <taxon>Bradyrhizobium</taxon>
    </lineage>
</organism>
<evidence type="ECO:0000259" key="2">
    <source>
        <dbReference type="Pfam" id="PF10077"/>
    </source>
</evidence>
<reference evidence="3" key="1">
    <citation type="submission" date="2020-05" db="EMBL/GenBank/DDBJ databases">
        <title>Complete genome sequence of Bradyrhizobium diazoefficiens XF3 isolated from soybean nodule.</title>
        <authorList>
            <person name="Noda R."/>
            <person name="Kakizaki K."/>
            <person name="Minamisawa K."/>
        </authorList>
    </citation>
    <scope>NUCLEOTIDE SEQUENCE</scope>
    <source>
        <strain evidence="3">XF3</strain>
    </source>
</reference>
<name>A0A809YT64_9BRAD</name>
<keyword evidence="1" id="KW-0812">Transmembrane</keyword>
<dbReference type="EMBL" id="AP023098">
    <property type="protein sequence ID" value="BCE86372.1"/>
    <property type="molecule type" value="Genomic_DNA"/>
</dbReference>
<gene>
    <name evidence="3" type="ORF">XF3B_78600</name>
    <name evidence="4" type="ORF">XF5B_79190</name>
    <name evidence="5" type="ORF">XF9B_77930</name>
</gene>
<keyword evidence="1" id="KW-0472">Membrane</keyword>
<dbReference type="Pfam" id="PF10077">
    <property type="entry name" value="DUF2314"/>
    <property type="match status" value="1"/>
</dbReference>
<evidence type="ECO:0000313" key="3">
    <source>
        <dbReference type="EMBL" id="BCE42829.1"/>
    </source>
</evidence>
<feature type="domain" description="DUF2314" evidence="2">
    <location>
        <begin position="57"/>
        <end position="167"/>
    </location>
</feature>